<gene>
    <name evidence="6 9" type="primary">argH</name>
    <name evidence="9" type="ORF">IQ266_25215</name>
</gene>
<dbReference type="GO" id="GO:0004056">
    <property type="term" value="F:argininosuccinate lyase activity"/>
    <property type="evidence" value="ECO:0007669"/>
    <property type="project" value="UniProtKB-UniRule"/>
</dbReference>
<keyword evidence="5 6" id="KW-0456">Lyase</keyword>
<dbReference type="FunFam" id="1.20.200.10:FF:000015">
    <property type="entry name" value="argininosuccinate lyase isoform X2"/>
    <property type="match status" value="1"/>
</dbReference>
<organism evidence="9 10">
    <name type="scientific">Romeriopsis navalis LEGE 11480</name>
    <dbReference type="NCBI Taxonomy" id="2777977"/>
    <lineage>
        <taxon>Bacteria</taxon>
        <taxon>Bacillati</taxon>
        <taxon>Cyanobacteriota</taxon>
        <taxon>Cyanophyceae</taxon>
        <taxon>Leptolyngbyales</taxon>
        <taxon>Leptolyngbyaceae</taxon>
        <taxon>Romeriopsis</taxon>
        <taxon>Romeriopsis navalis</taxon>
    </lineage>
</organism>
<evidence type="ECO:0000313" key="10">
    <source>
        <dbReference type="Proteomes" id="UP000625316"/>
    </source>
</evidence>
<dbReference type="GO" id="GO:0042450">
    <property type="term" value="P:L-arginine biosynthetic process via ornithine"/>
    <property type="evidence" value="ECO:0007669"/>
    <property type="project" value="UniProtKB-UniRule"/>
</dbReference>
<dbReference type="PROSITE" id="PS00163">
    <property type="entry name" value="FUMARATE_LYASES"/>
    <property type="match status" value="1"/>
</dbReference>
<dbReference type="EC" id="4.3.2.1" evidence="2 6"/>
<comment type="similarity">
    <text evidence="6">Belongs to the lyase 1 family. Argininosuccinate lyase subfamily.</text>
</comment>
<evidence type="ECO:0000313" key="9">
    <source>
        <dbReference type="EMBL" id="MBE9033041.1"/>
    </source>
</evidence>
<dbReference type="PRINTS" id="PR00145">
    <property type="entry name" value="ARGSUCLYASE"/>
</dbReference>
<dbReference type="InterPro" id="IPR009049">
    <property type="entry name" value="Argininosuccinate_lyase"/>
</dbReference>
<dbReference type="InterPro" id="IPR000362">
    <property type="entry name" value="Fumarate_lyase_fam"/>
</dbReference>
<dbReference type="InterPro" id="IPR029419">
    <property type="entry name" value="Arg_succ_lyase_C"/>
</dbReference>
<dbReference type="Pfam" id="PF14698">
    <property type="entry name" value="ASL_C2"/>
    <property type="match status" value="1"/>
</dbReference>
<dbReference type="NCBIfam" id="TIGR00838">
    <property type="entry name" value="argH"/>
    <property type="match status" value="1"/>
</dbReference>
<reference evidence="9" key="1">
    <citation type="submission" date="2020-10" db="EMBL/GenBank/DDBJ databases">
        <authorList>
            <person name="Castelo-Branco R."/>
            <person name="Eusebio N."/>
            <person name="Adriana R."/>
            <person name="Vieira A."/>
            <person name="Brugerolle De Fraissinette N."/>
            <person name="Rezende De Castro R."/>
            <person name="Schneider M.P."/>
            <person name="Vasconcelos V."/>
            <person name="Leao P.N."/>
        </authorList>
    </citation>
    <scope>NUCLEOTIDE SEQUENCE</scope>
    <source>
        <strain evidence="9">LEGE 11480</strain>
    </source>
</reference>
<dbReference type="InterPro" id="IPR022761">
    <property type="entry name" value="Fumarate_lyase_N"/>
</dbReference>
<dbReference type="Gene3D" id="1.10.275.10">
    <property type="entry name" value="Fumarase/aspartase (N-terminal domain)"/>
    <property type="match status" value="1"/>
</dbReference>
<dbReference type="InterPro" id="IPR008948">
    <property type="entry name" value="L-Aspartase-like"/>
</dbReference>
<dbReference type="Proteomes" id="UP000625316">
    <property type="component" value="Unassembled WGS sequence"/>
</dbReference>
<dbReference type="Pfam" id="PF00206">
    <property type="entry name" value="Lyase_1"/>
    <property type="match status" value="1"/>
</dbReference>
<dbReference type="FunFam" id="1.10.40.30:FF:000001">
    <property type="entry name" value="Argininosuccinate lyase"/>
    <property type="match status" value="1"/>
</dbReference>
<dbReference type="InterPro" id="IPR024083">
    <property type="entry name" value="Fumarase/histidase_N"/>
</dbReference>
<dbReference type="PANTHER" id="PTHR43814:SF1">
    <property type="entry name" value="ARGININOSUCCINATE LYASE"/>
    <property type="match status" value="1"/>
</dbReference>
<dbReference type="CDD" id="cd01359">
    <property type="entry name" value="Argininosuccinate_lyase"/>
    <property type="match status" value="1"/>
</dbReference>
<dbReference type="PANTHER" id="PTHR43814">
    <property type="entry name" value="ARGININOSUCCINATE LYASE"/>
    <property type="match status" value="1"/>
</dbReference>
<protein>
    <recommendedName>
        <fullName evidence="2 6">Argininosuccinate lyase</fullName>
        <shortName evidence="6">ASAL</shortName>
        <ecNumber evidence="2 6">4.3.2.1</ecNumber>
    </recommendedName>
    <alternativeName>
        <fullName evidence="6">Arginosuccinase</fullName>
    </alternativeName>
</protein>
<evidence type="ECO:0000256" key="4">
    <source>
        <dbReference type="ARBA" id="ARBA00022605"/>
    </source>
</evidence>
<dbReference type="InterPro" id="IPR020557">
    <property type="entry name" value="Fumarate_lyase_CS"/>
</dbReference>
<feature type="domain" description="Fumarate lyase N-terminal" evidence="7">
    <location>
        <begin position="19"/>
        <end position="312"/>
    </location>
</feature>
<feature type="domain" description="Argininosuccinate lyase C-terminal" evidence="8">
    <location>
        <begin position="376"/>
        <end position="444"/>
    </location>
</feature>
<dbReference type="RefSeq" id="WP_264327854.1">
    <property type="nucleotide sequence ID" value="NZ_JADEXQ010000145.1"/>
</dbReference>
<evidence type="ECO:0000259" key="7">
    <source>
        <dbReference type="Pfam" id="PF00206"/>
    </source>
</evidence>
<evidence type="ECO:0000256" key="6">
    <source>
        <dbReference type="HAMAP-Rule" id="MF_00006"/>
    </source>
</evidence>
<dbReference type="AlphaFoldDB" id="A0A928VU06"/>
<accession>A0A928VU06</accession>
<dbReference type="GO" id="GO:0005829">
    <property type="term" value="C:cytosol"/>
    <property type="evidence" value="ECO:0007669"/>
    <property type="project" value="TreeGrafter"/>
</dbReference>
<comment type="caution">
    <text evidence="9">The sequence shown here is derived from an EMBL/GenBank/DDBJ whole genome shotgun (WGS) entry which is preliminary data.</text>
</comment>
<keyword evidence="6" id="KW-0963">Cytoplasm</keyword>
<comment type="subcellular location">
    <subcellularLocation>
        <location evidence="6">Cytoplasm</location>
    </subcellularLocation>
</comment>
<comment type="catalytic activity">
    <reaction evidence="6">
        <text>2-(N(omega)-L-arginino)succinate = fumarate + L-arginine</text>
        <dbReference type="Rhea" id="RHEA:24020"/>
        <dbReference type="ChEBI" id="CHEBI:29806"/>
        <dbReference type="ChEBI" id="CHEBI:32682"/>
        <dbReference type="ChEBI" id="CHEBI:57472"/>
        <dbReference type="EC" id="4.3.2.1"/>
    </reaction>
</comment>
<keyword evidence="4 6" id="KW-0028">Amino-acid biosynthesis</keyword>
<evidence type="ECO:0000256" key="3">
    <source>
        <dbReference type="ARBA" id="ARBA00022571"/>
    </source>
</evidence>
<proteinExistence type="inferred from homology"/>
<evidence type="ECO:0000256" key="1">
    <source>
        <dbReference type="ARBA" id="ARBA00004941"/>
    </source>
</evidence>
<keyword evidence="3 6" id="KW-0055">Arginine biosynthesis</keyword>
<dbReference type="PRINTS" id="PR00149">
    <property type="entry name" value="FUMRATELYASE"/>
</dbReference>
<dbReference type="FunFam" id="1.10.275.10:FF:000002">
    <property type="entry name" value="Argininosuccinate lyase"/>
    <property type="match status" value="1"/>
</dbReference>
<dbReference type="Gene3D" id="1.10.40.30">
    <property type="entry name" value="Fumarase/aspartase (C-terminal domain)"/>
    <property type="match status" value="1"/>
</dbReference>
<dbReference type="Gene3D" id="1.20.200.10">
    <property type="entry name" value="Fumarase/aspartase (Central domain)"/>
    <property type="match status" value="1"/>
</dbReference>
<evidence type="ECO:0000256" key="2">
    <source>
        <dbReference type="ARBA" id="ARBA00012338"/>
    </source>
</evidence>
<evidence type="ECO:0000256" key="5">
    <source>
        <dbReference type="ARBA" id="ARBA00023239"/>
    </source>
</evidence>
<sequence length="469" mass="51829">MSGASTPSNDQPQQTWSQRFEGSLHPAIEVFNASIGFDIQLIEYDLTGSQAHAKMLAKQGIISESEATQLVDGLAQIRAEHRAGTFHPTIADEDVHFAVENRLTEICGAIGKKLHTGRSRNDQVGTDTRLYLRDQIGQIRVALRAYQAALVSHAEQHVETLIPGYTHLQRAQPISLAHHLLAYTEMAERDWQRLGDVLKRVNISPLGAGALAGTTFPIDRHYSAELLGFEDVYRNSLDAVSDRDFAVEFLAAASLIMAHLSRISEEVIFWASQEFSFVKLTDACATGSSIMPQKKNPDVPELVRGKVGRVYGHLQAMLTVIKGLPLAYNKDFQEDKEGLFDAVKTVNACLEAMTILFNEGLEFKPQRLAEAVAEDFSNATDVADYLATKGVPFREAYNLVGKVVRTSLAANKLLKDLTIEEWQALHPAFEPDIYEAIAPRQVVAARNSFGGTGFEQVREALQIVKSRLN</sequence>
<dbReference type="HAMAP" id="MF_00006">
    <property type="entry name" value="Arg_succ_lyase"/>
    <property type="match status" value="1"/>
</dbReference>
<dbReference type="SUPFAM" id="SSF48557">
    <property type="entry name" value="L-aspartase-like"/>
    <property type="match status" value="1"/>
</dbReference>
<keyword evidence="10" id="KW-1185">Reference proteome</keyword>
<dbReference type="EMBL" id="JADEXQ010000145">
    <property type="protein sequence ID" value="MBE9033041.1"/>
    <property type="molecule type" value="Genomic_DNA"/>
</dbReference>
<name>A0A928VU06_9CYAN</name>
<evidence type="ECO:0000259" key="8">
    <source>
        <dbReference type="Pfam" id="PF14698"/>
    </source>
</evidence>
<comment type="pathway">
    <text evidence="1 6">Amino-acid biosynthesis; L-arginine biosynthesis; L-arginine from L-ornithine and carbamoyl phosphate: step 3/3.</text>
</comment>